<dbReference type="RefSeq" id="WP_061930589.1">
    <property type="nucleotide sequence ID" value="NZ_JABCQN010000007.1"/>
</dbReference>
<dbReference type="AlphaFoldDB" id="A0A9Q2FNZ9"/>
<comment type="caution">
    <text evidence="2">The sequence shown here is derived from an EMBL/GenBank/DDBJ whole genome shotgun (WGS) entry which is preliminary data.</text>
</comment>
<dbReference type="Proteomes" id="UP000661006">
    <property type="component" value="Unassembled WGS sequence"/>
</dbReference>
<evidence type="ECO:0000313" key="3">
    <source>
        <dbReference type="Proteomes" id="UP000661006"/>
    </source>
</evidence>
<dbReference type="EMBL" id="JABCQN010000007">
    <property type="protein sequence ID" value="MBF0871736.1"/>
    <property type="molecule type" value="Genomic_DNA"/>
</dbReference>
<organism evidence="2 3">
    <name type="scientific">Gluconobacter japonicus</name>
    <dbReference type="NCBI Taxonomy" id="376620"/>
    <lineage>
        <taxon>Bacteria</taxon>
        <taxon>Pseudomonadati</taxon>
        <taxon>Pseudomonadota</taxon>
        <taxon>Alphaproteobacteria</taxon>
        <taxon>Acetobacterales</taxon>
        <taxon>Acetobacteraceae</taxon>
        <taxon>Gluconobacter</taxon>
    </lineage>
</organism>
<sequence>MDRAIVYAGSIPLDTDLLRVGKYGKAAIGHMSDMLYGRGVIAASGLGCTPSSSSLAVTIDPGSITAPGVMDAAPLGGAGGGYRADPTQTTCQYSSETAVTVTVPGTGANYTVFAVCSEQDIDQTVLAFFNASNPSQTQAGLNNSGNVLPTRRWAGMSFVIATDAPSAPDGGTVVPLYTLAIPQGVASLAGVQPQPGQAFWPTIPELATQTLLRAIAEPMQLVANDTSLSVPAWASRVELRAIGGGGGGASSSSTALTGSFSGGGGGGGGDAWGIYTVSAASGGALGVTIGQGGTAGQTGGTSLVSYNGQTLLQASGGHGGFFYDNTGSAGGDGGTASGGTIWNQTGSWGGDGQSNASTFGGYGGGGPWGGGGRCGNQVGRDGTRFGAGGGGSYSAAVDGTPTTAGAGFSGCVMYRFLP</sequence>
<dbReference type="InterPro" id="IPR049304">
    <property type="entry name" value="Gly_rich_dom"/>
</dbReference>
<dbReference type="GeneID" id="81475597"/>
<reference evidence="2" key="2">
    <citation type="submission" date="2020-11" db="EMBL/GenBank/DDBJ databases">
        <title>Description of novel Gluconobacter species.</title>
        <authorList>
            <person name="Cleenwerck I."/>
            <person name="Cnockaert M."/>
            <person name="Borremans W."/>
            <person name="Wieme A.D."/>
            <person name="De Vuyst L."/>
            <person name="Vandamme P."/>
        </authorList>
    </citation>
    <scope>NUCLEOTIDE SEQUENCE</scope>
    <source>
        <strain evidence="2">R71697</strain>
    </source>
</reference>
<name>A0A9Q2FNZ9_GLUJA</name>
<gene>
    <name evidence="2" type="ORF">HKD32_12890</name>
</gene>
<dbReference type="OrthoDB" id="7284492at2"/>
<accession>A0A9Q2FNZ9</accession>
<proteinExistence type="predicted"/>
<protein>
    <recommendedName>
        <fullName evidence="1">Glycine-rich domain-containing protein</fullName>
    </recommendedName>
</protein>
<evidence type="ECO:0000259" key="1">
    <source>
        <dbReference type="Pfam" id="PF21722"/>
    </source>
</evidence>
<reference evidence="2" key="1">
    <citation type="submission" date="2020-04" db="EMBL/GenBank/DDBJ databases">
        <authorList>
            <person name="Sombolestani A."/>
        </authorList>
    </citation>
    <scope>NUCLEOTIDE SEQUENCE</scope>
    <source>
        <strain evidence="2">R71697</strain>
    </source>
</reference>
<feature type="domain" description="Glycine-rich" evidence="1">
    <location>
        <begin position="226"/>
        <end position="416"/>
    </location>
</feature>
<dbReference type="Pfam" id="PF21722">
    <property type="entry name" value="Gly_rich_2"/>
    <property type="match status" value="1"/>
</dbReference>
<evidence type="ECO:0000313" key="2">
    <source>
        <dbReference type="EMBL" id="MBF0871736.1"/>
    </source>
</evidence>